<dbReference type="GO" id="GO:0051539">
    <property type="term" value="F:4 iron, 4 sulfur cluster binding"/>
    <property type="evidence" value="ECO:0007669"/>
    <property type="project" value="UniProtKB-KW"/>
</dbReference>
<evidence type="ECO:0000256" key="8">
    <source>
        <dbReference type="ARBA" id="ARBA00023004"/>
    </source>
</evidence>
<dbReference type="RefSeq" id="WP_077363068.1">
    <property type="nucleotide sequence ID" value="NZ_MQMF01000002.1"/>
</dbReference>
<reference evidence="15 16" key="1">
    <citation type="submission" date="2016-11" db="EMBL/GenBank/DDBJ databases">
        <authorList>
            <person name="Jaros S."/>
            <person name="Januszkiewicz K."/>
            <person name="Wedrychowicz H."/>
        </authorList>
    </citation>
    <scope>NUCLEOTIDE SEQUENCE [LARGE SCALE GENOMIC DNA]</scope>
    <source>
        <strain evidence="15 16">Con a/3</strain>
    </source>
</reference>
<dbReference type="AlphaFoldDB" id="A0A1V3G8U3"/>
<evidence type="ECO:0000256" key="10">
    <source>
        <dbReference type="ARBA" id="ARBA00023125"/>
    </source>
</evidence>
<dbReference type="EMBL" id="MQMF01000002">
    <property type="protein sequence ID" value="OOE12821.1"/>
    <property type="molecule type" value="Genomic_DNA"/>
</dbReference>
<dbReference type="Gene3D" id="1.10.275.40">
    <property type="match status" value="1"/>
</dbReference>
<evidence type="ECO:0000256" key="12">
    <source>
        <dbReference type="ARBA" id="ARBA00023235"/>
    </source>
</evidence>
<evidence type="ECO:0000313" key="15">
    <source>
        <dbReference type="EMBL" id="OOE12821.1"/>
    </source>
</evidence>
<keyword evidence="10" id="KW-0238">DNA-binding</keyword>
<dbReference type="PANTHER" id="PTHR11472:SF34">
    <property type="entry name" value="REGULATOR OF TELOMERE ELONGATION HELICASE 1"/>
    <property type="match status" value="1"/>
</dbReference>
<dbReference type="GO" id="GO:0005524">
    <property type="term" value="F:ATP binding"/>
    <property type="evidence" value="ECO:0007669"/>
    <property type="project" value="UniProtKB-KW"/>
</dbReference>
<evidence type="ECO:0000256" key="13">
    <source>
        <dbReference type="ARBA" id="ARBA00038058"/>
    </source>
</evidence>
<dbReference type="Proteomes" id="UP000188597">
    <property type="component" value="Unassembled WGS sequence"/>
</dbReference>
<dbReference type="Pfam" id="PF00270">
    <property type="entry name" value="DEAD"/>
    <property type="match status" value="1"/>
</dbReference>
<sequence>MPQSVKISVRTLVEYVFRSGSIESGFKTTSSLIEGTKAHQTIQKTYGEADAAEVFLQMSYTYEDIDYVVEGRCDGLLLEEDLVTIDEIKSTAKQLDDIKKESYPVHWAQAKCYAYMYLKKEEKDEVKVQLTYVQVESGEQKRFQETCTLAELEEFMLHLVKSYAPYAKLRLANLQQRNESIRELPFPFDHYRNGQRNFAGAVYKTIADKKTLFANAPTGTGKTISTLFPAVKAIGEEKAEKIFYLTAKTLNRKNAEEALQLMKEKGLFFQSVTITAKDKVCFKEETRCDPSYCEFADGYFDRINGAVLDILKNETIMNRDVISQYAQKHKVCPFEFSIDLAYAADGVICDYNYVFDPRVSFKRLFEEQKKRTVLLMDEAHNLVDRARSMYSAELQKSAFLQLSREYKGKNERLWRTAKAVNDEMLKLKKEYGEKQVAVPDLPEDFISCLDDFLVQAEQLLASGESDEKLLEAFFAANQMVKISDFYDERFVTFIDVFKSEVEVRLFCMDPSQLLFQTGKKYGSRIFFSATLSPLAYFMEMLGGGEEDYVIRMPSPYEKEQLDVFIQPLSTRFRDRETTIEPIKEMIIDLVDKRPGNYLVFFPSYRYMTDVVDRLLEEDPAFQPIVQHPAMSEEEREKFLANFDTAGEQSLVGFAVMGGIFSEGIDLKGDRLTGAVIIGVGLPQLGLERDTMKDYFQNAGKNGYDFAYVYPGMNKVLQAGGRVIRSEEDRGTLVLVDDRFLNRKYVEMLPEEWRDFVVLKG</sequence>
<dbReference type="InterPro" id="IPR027417">
    <property type="entry name" value="P-loop_NTPase"/>
</dbReference>
<evidence type="ECO:0000256" key="1">
    <source>
        <dbReference type="ARBA" id="ARBA00022485"/>
    </source>
</evidence>
<gene>
    <name evidence="15" type="ORF">UN64_12280</name>
</gene>
<dbReference type="InterPro" id="IPR006554">
    <property type="entry name" value="Helicase-like_DEXD_c2"/>
</dbReference>
<keyword evidence="7" id="KW-0067">ATP-binding</keyword>
<dbReference type="InterPro" id="IPR045028">
    <property type="entry name" value="DinG/Rad3-like"/>
</dbReference>
<evidence type="ECO:0000256" key="6">
    <source>
        <dbReference type="ARBA" id="ARBA00022806"/>
    </source>
</evidence>
<dbReference type="SMART" id="SM00488">
    <property type="entry name" value="DEXDc2"/>
    <property type="match status" value="1"/>
</dbReference>
<dbReference type="InterPro" id="IPR011545">
    <property type="entry name" value="DEAD/DEAH_box_helicase_dom"/>
</dbReference>
<keyword evidence="9" id="KW-0411">Iron-sulfur</keyword>
<keyword evidence="11" id="KW-0234">DNA repair</keyword>
<dbReference type="InterPro" id="IPR011604">
    <property type="entry name" value="PDDEXK-like_dom_sf"/>
</dbReference>
<dbReference type="InterPro" id="IPR006555">
    <property type="entry name" value="ATP-dep_Helicase_C"/>
</dbReference>
<proteinExistence type="inferred from homology"/>
<evidence type="ECO:0000256" key="11">
    <source>
        <dbReference type="ARBA" id="ARBA00023204"/>
    </source>
</evidence>
<evidence type="ECO:0000256" key="4">
    <source>
        <dbReference type="ARBA" id="ARBA00022763"/>
    </source>
</evidence>
<dbReference type="InterPro" id="IPR042493">
    <property type="entry name" value="XPD_DNA_FeS"/>
</dbReference>
<dbReference type="PROSITE" id="PS51193">
    <property type="entry name" value="HELICASE_ATP_BIND_2"/>
    <property type="match status" value="1"/>
</dbReference>
<protein>
    <submittedName>
        <fullName evidence="15">ATP-dependent helicase</fullName>
    </submittedName>
</protein>
<dbReference type="GO" id="GO:0003678">
    <property type="term" value="F:DNA helicase activity"/>
    <property type="evidence" value="ECO:0007669"/>
    <property type="project" value="InterPro"/>
</dbReference>
<comment type="caution">
    <text evidence="15">The sequence shown here is derived from an EMBL/GenBank/DDBJ whole genome shotgun (WGS) entry which is preliminary data.</text>
</comment>
<dbReference type="InterPro" id="IPR014013">
    <property type="entry name" value="Helic_SF1/SF2_ATP-bd_DinG/Rad3"/>
</dbReference>
<dbReference type="SMART" id="SM00491">
    <property type="entry name" value="HELICc2"/>
    <property type="match status" value="1"/>
</dbReference>
<evidence type="ECO:0000256" key="7">
    <source>
        <dbReference type="ARBA" id="ARBA00022840"/>
    </source>
</evidence>
<comment type="similarity">
    <text evidence="13">Belongs to the helicase family. DinG subfamily.</text>
</comment>
<keyword evidence="5" id="KW-0378">Hydrolase</keyword>
<keyword evidence="2" id="KW-0479">Metal-binding</keyword>
<dbReference type="PANTHER" id="PTHR11472">
    <property type="entry name" value="DNA REPAIR DEAD HELICASE RAD3/XP-D SUBFAMILY MEMBER"/>
    <property type="match status" value="1"/>
</dbReference>
<feature type="domain" description="Helicase ATP-binding" evidence="14">
    <location>
        <begin position="181"/>
        <end position="429"/>
    </location>
</feature>
<organism evidence="15 16">
    <name type="scientific">Fictibacillus arsenicus</name>
    <dbReference type="NCBI Taxonomy" id="255247"/>
    <lineage>
        <taxon>Bacteria</taxon>
        <taxon>Bacillati</taxon>
        <taxon>Bacillota</taxon>
        <taxon>Bacilli</taxon>
        <taxon>Bacillales</taxon>
        <taxon>Fictibacillaceae</taxon>
        <taxon>Fictibacillus</taxon>
    </lineage>
</organism>
<evidence type="ECO:0000256" key="9">
    <source>
        <dbReference type="ARBA" id="ARBA00023014"/>
    </source>
</evidence>
<dbReference type="Pfam" id="PF06733">
    <property type="entry name" value="DEAD_2"/>
    <property type="match status" value="1"/>
</dbReference>
<keyword evidence="3" id="KW-0547">Nucleotide-binding</keyword>
<evidence type="ECO:0000256" key="3">
    <source>
        <dbReference type="ARBA" id="ARBA00022741"/>
    </source>
</evidence>
<keyword evidence="1" id="KW-0004">4Fe-4S</keyword>
<keyword evidence="4" id="KW-0227">DNA damage</keyword>
<dbReference type="InterPro" id="IPR010614">
    <property type="entry name" value="RAD3-like_helicase_DEAD"/>
</dbReference>
<dbReference type="GO" id="GO:0003677">
    <property type="term" value="F:DNA binding"/>
    <property type="evidence" value="ECO:0007669"/>
    <property type="project" value="UniProtKB-KW"/>
</dbReference>
<dbReference type="GO" id="GO:0046872">
    <property type="term" value="F:metal ion binding"/>
    <property type="evidence" value="ECO:0007669"/>
    <property type="project" value="UniProtKB-KW"/>
</dbReference>
<dbReference type="Gene3D" id="3.40.50.300">
    <property type="entry name" value="P-loop containing nucleotide triphosphate hydrolases"/>
    <property type="match status" value="2"/>
</dbReference>
<keyword evidence="8" id="KW-0408">Iron</keyword>
<accession>A0A1V3G8U3</accession>
<dbReference type="SUPFAM" id="SSF52540">
    <property type="entry name" value="P-loop containing nucleoside triphosphate hydrolases"/>
    <property type="match status" value="1"/>
</dbReference>
<evidence type="ECO:0000313" key="16">
    <source>
        <dbReference type="Proteomes" id="UP000188597"/>
    </source>
</evidence>
<dbReference type="OrthoDB" id="9765586at2"/>
<evidence type="ECO:0000256" key="5">
    <source>
        <dbReference type="ARBA" id="ARBA00022801"/>
    </source>
</evidence>
<keyword evidence="6 15" id="KW-0347">Helicase</keyword>
<evidence type="ECO:0000256" key="2">
    <source>
        <dbReference type="ARBA" id="ARBA00022723"/>
    </source>
</evidence>
<keyword evidence="12" id="KW-0413">Isomerase</keyword>
<dbReference type="Gene3D" id="1.10.30.20">
    <property type="entry name" value="Bacterial XPD DNA helicase, FeS cluster domain"/>
    <property type="match status" value="1"/>
</dbReference>
<dbReference type="GO" id="GO:0006281">
    <property type="term" value="P:DNA repair"/>
    <property type="evidence" value="ECO:0007669"/>
    <property type="project" value="UniProtKB-KW"/>
</dbReference>
<name>A0A1V3G8U3_9BACL</name>
<evidence type="ECO:0000259" key="14">
    <source>
        <dbReference type="PROSITE" id="PS51193"/>
    </source>
</evidence>
<dbReference type="Pfam" id="PF13307">
    <property type="entry name" value="Helicase_C_2"/>
    <property type="match status" value="1"/>
</dbReference>
<dbReference type="GO" id="GO:0016818">
    <property type="term" value="F:hydrolase activity, acting on acid anhydrides, in phosphorus-containing anhydrides"/>
    <property type="evidence" value="ECO:0007669"/>
    <property type="project" value="InterPro"/>
</dbReference>
<dbReference type="Gene3D" id="3.90.320.10">
    <property type="match status" value="1"/>
</dbReference>